<evidence type="ECO:0000313" key="1">
    <source>
        <dbReference type="EMBL" id="TCC64413.1"/>
    </source>
</evidence>
<keyword evidence="2" id="KW-1185">Reference proteome</keyword>
<comment type="caution">
    <text evidence="1">The sequence shown here is derived from an EMBL/GenBank/DDBJ whole genome shotgun (WGS) entry which is preliminary data.</text>
</comment>
<dbReference type="AlphaFoldDB" id="A0A4R0KTU9"/>
<dbReference type="Proteomes" id="UP000291144">
    <property type="component" value="Unassembled WGS sequence"/>
</dbReference>
<gene>
    <name evidence="1" type="ORF">E0H73_08395</name>
</gene>
<dbReference type="PROSITE" id="PS50231">
    <property type="entry name" value="RICIN_B_LECTIN"/>
    <property type="match status" value="1"/>
</dbReference>
<accession>A0A4R0KTU9</accession>
<dbReference type="EMBL" id="SJKB01000002">
    <property type="protein sequence ID" value="TCC64413.1"/>
    <property type="molecule type" value="Genomic_DNA"/>
</dbReference>
<reference evidence="1 2" key="1">
    <citation type="submission" date="2019-02" db="EMBL/GenBank/DDBJ databases">
        <title>Kribbella capetownensis sp. nov. and Kribbella speibonae sp. nov., isolated from soil.</title>
        <authorList>
            <person name="Curtis S.M."/>
            <person name="Norton I."/>
            <person name="Everest G.J."/>
            <person name="Meyers P.R."/>
        </authorList>
    </citation>
    <scope>NUCLEOTIDE SEQUENCE [LARGE SCALE GENOMIC DNA]</scope>
    <source>
        <strain evidence="1 2">NRRL B-24813</strain>
    </source>
</reference>
<dbReference type="InterPro" id="IPR035992">
    <property type="entry name" value="Ricin_B-like_lectins"/>
</dbReference>
<organism evidence="1 2">
    <name type="scientific">Kribbella pittospori</name>
    <dbReference type="NCBI Taxonomy" id="722689"/>
    <lineage>
        <taxon>Bacteria</taxon>
        <taxon>Bacillati</taxon>
        <taxon>Actinomycetota</taxon>
        <taxon>Actinomycetes</taxon>
        <taxon>Propionibacteriales</taxon>
        <taxon>Kribbellaceae</taxon>
        <taxon>Kribbella</taxon>
    </lineage>
</organism>
<dbReference type="RefSeq" id="WP_131352918.1">
    <property type="nucleotide sequence ID" value="NZ_SJKB01000002.1"/>
</dbReference>
<dbReference type="SUPFAM" id="SSF50370">
    <property type="entry name" value="Ricin B-like lectins"/>
    <property type="match status" value="1"/>
</dbReference>
<evidence type="ECO:0000313" key="2">
    <source>
        <dbReference type="Proteomes" id="UP000291144"/>
    </source>
</evidence>
<dbReference type="Gene3D" id="2.80.10.50">
    <property type="match status" value="1"/>
</dbReference>
<proteinExistence type="predicted"/>
<protein>
    <submittedName>
        <fullName evidence="1">Uncharacterized protein</fullName>
    </submittedName>
</protein>
<sequence length="82" mass="8729">MPVPAPVNSVNVLGSGSATGLVSGKPCSTTDQHQLWKAHITGAEFTYLGQRCLDSNSRGAAYNLQCNGSQNQIWAKVYFSTP</sequence>
<name>A0A4R0KTU9_9ACTN</name>
<dbReference type="OrthoDB" id="3534750at2"/>